<dbReference type="Gene3D" id="3.10.580.10">
    <property type="entry name" value="CBS-domain"/>
    <property type="match status" value="2"/>
</dbReference>
<evidence type="ECO:0000256" key="10">
    <source>
        <dbReference type="PROSITE-ProRule" id="PRU00703"/>
    </source>
</evidence>
<dbReference type="EMBL" id="CAJFCV020000006">
    <property type="protein sequence ID" value="CAG9130517.1"/>
    <property type="molecule type" value="Genomic_DNA"/>
</dbReference>
<dbReference type="InterPro" id="IPR046342">
    <property type="entry name" value="CBS_dom_sf"/>
</dbReference>
<feature type="compositionally biased region" description="Basic and acidic residues" evidence="12">
    <location>
        <begin position="1"/>
        <end position="11"/>
    </location>
</feature>
<keyword evidence="7 10" id="KW-0129">CBS domain</keyword>
<dbReference type="Pfam" id="PF00654">
    <property type="entry name" value="Voltage_CLC"/>
    <property type="match status" value="1"/>
</dbReference>
<dbReference type="InterPro" id="IPR001807">
    <property type="entry name" value="ClC"/>
</dbReference>
<comment type="subcellular location">
    <subcellularLocation>
        <location evidence="1 11">Membrane</location>
        <topology evidence="1 11">Multi-pass membrane protein</topology>
    </subcellularLocation>
</comment>
<dbReference type="GO" id="GO:0005765">
    <property type="term" value="C:lysosomal membrane"/>
    <property type="evidence" value="ECO:0007669"/>
    <property type="project" value="TreeGrafter"/>
</dbReference>
<dbReference type="PROSITE" id="PS51371">
    <property type="entry name" value="CBS"/>
    <property type="match status" value="2"/>
</dbReference>
<evidence type="ECO:0000256" key="3">
    <source>
        <dbReference type="ARBA" id="ARBA00022692"/>
    </source>
</evidence>
<proteinExistence type="inferred from homology"/>
<feature type="transmembrane region" description="Helical" evidence="11">
    <location>
        <begin position="513"/>
        <end position="533"/>
    </location>
</feature>
<keyword evidence="4" id="KW-0677">Repeat</keyword>
<dbReference type="InterPro" id="IPR051280">
    <property type="entry name" value="Cl-channel/antiporter"/>
</dbReference>
<gene>
    <name evidence="14" type="ORF">BXYJ_LOCUS14716</name>
</gene>
<reference evidence="17" key="1">
    <citation type="submission" date="2016-11" db="UniProtKB">
        <authorList>
            <consortium name="WormBaseParasite"/>
        </authorList>
    </citation>
    <scope>IDENTIFICATION</scope>
</reference>
<evidence type="ECO:0000313" key="15">
    <source>
        <dbReference type="Proteomes" id="UP000095284"/>
    </source>
</evidence>
<evidence type="ECO:0000313" key="17">
    <source>
        <dbReference type="WBParaSite" id="BXY_1097000.1"/>
    </source>
</evidence>
<dbReference type="Proteomes" id="UP000582659">
    <property type="component" value="Unassembled WGS sequence"/>
</dbReference>
<feature type="transmembrane region" description="Helical" evidence="11">
    <location>
        <begin position="179"/>
        <end position="204"/>
    </location>
</feature>
<keyword evidence="2 11" id="KW-0813">Transport</keyword>
<keyword evidence="16" id="KW-1185">Reference proteome</keyword>
<feature type="transmembrane region" description="Helical" evidence="11">
    <location>
        <begin position="225"/>
        <end position="251"/>
    </location>
</feature>
<reference evidence="14" key="2">
    <citation type="submission" date="2020-09" db="EMBL/GenBank/DDBJ databases">
        <authorList>
            <person name="Kikuchi T."/>
        </authorList>
    </citation>
    <scope>NUCLEOTIDE SEQUENCE</scope>
    <source>
        <strain evidence="14">Ka4C1</strain>
    </source>
</reference>
<evidence type="ECO:0000256" key="12">
    <source>
        <dbReference type="SAM" id="MobiDB-lite"/>
    </source>
</evidence>
<sequence length="830" mass="91966">MRRGRRDDERSLLPPVDPGSLGRRQVSFGRIPSMSSLDPNEDPVSGLERVSSISSMQQLKRRRERERRLRMQHPASGRRNETPGNSVHPLSDAFESLDYEIVDNDLYRAEETCKDHQKNLRTTSRNRWIACLFIGIAVGLIGVVVDVSVYYSSKLKYHIIINGLVDVCESGGIGNGGCMWLVLTAWTSYNCLLVAVASLMVLWVSSNASGSGIPLIKCFLNGIQIPGVVSFKTLVAKVIGVACAVAGGLAVGKEGPMIHSGGAAAALVSQIRFKLFGYKFEPFPEFRNDREKRDFVSAGAAAGVSAAFAAPIGGVLFSLEEGASFWNQTMTWRMVFTALVSTFTLNCCLSLFFSRPGYLSWSGLANFGVFENQSYNVWEIPFFAAIGAIGGLSGAWFNYLHCKIAAYRKNYIRNGYQKFFEAILVAAASAFVGFITLLLVDDCQPIGVNPGLTDVTKLWCPRGKYSAVANLFFQNPEESVKSLFHSPFNALRPITLVVFAVQYFFLSVWTYGLTIPGGIFIPLLLTGAAWGRLIGLGVESFVPNLAGIDPGKYALAGAAAQLGGVVRMTISLTAIIMEATKDVTFVMPIMITLWAAKFVGDFFNEGIYDINIEQLEIPLLGWHPPKLCRNILTQNIMRKDVVALQPKERVGHILDILKSTKHHAFPVVDKIEAGVTESQFPDYGRLKGLILRSQLITLIKKKHFTIDSEGRHPVVGARPVSLYDFNVDYPNFKTPTQDFGVTLEEERAWLDFRPFINQSAHRVPLNASLGSIFRLFRGLGLRHIFVVNDDNRLRGIITRKDVARFQEKRVRGRLIIQEAYIAHTDNTEHA</sequence>
<dbReference type="Proteomes" id="UP000659654">
    <property type="component" value="Unassembled WGS sequence"/>
</dbReference>
<dbReference type="Pfam" id="PF00571">
    <property type="entry name" value="CBS"/>
    <property type="match status" value="2"/>
</dbReference>
<evidence type="ECO:0000256" key="7">
    <source>
        <dbReference type="ARBA" id="ARBA00023122"/>
    </source>
</evidence>
<feature type="region of interest" description="Disordered" evidence="12">
    <location>
        <begin position="1"/>
        <end position="87"/>
    </location>
</feature>
<dbReference type="CDD" id="cd04591">
    <property type="entry name" value="CBS_pair_voltage-gated_CLC_euk_bac"/>
    <property type="match status" value="1"/>
</dbReference>
<dbReference type="InterPro" id="IPR014743">
    <property type="entry name" value="Cl-channel_core"/>
</dbReference>
<evidence type="ECO:0000256" key="8">
    <source>
        <dbReference type="ARBA" id="ARBA00023136"/>
    </source>
</evidence>
<accession>A0A1I7SD65</accession>
<dbReference type="eggNOG" id="KOG0474">
    <property type="taxonomic scope" value="Eukaryota"/>
</dbReference>
<dbReference type="SUPFAM" id="SSF54631">
    <property type="entry name" value="CBS-domain pair"/>
    <property type="match status" value="1"/>
</dbReference>
<dbReference type="SUPFAM" id="SSF81340">
    <property type="entry name" value="Clc chloride channel"/>
    <property type="match status" value="1"/>
</dbReference>
<evidence type="ECO:0000256" key="2">
    <source>
        <dbReference type="ARBA" id="ARBA00022448"/>
    </source>
</evidence>
<feature type="transmembrane region" description="Helical" evidence="11">
    <location>
        <begin position="553"/>
        <end position="577"/>
    </location>
</feature>
<dbReference type="PANTHER" id="PTHR11689:SF136">
    <property type="entry name" value="H(+)_CL(-) EXCHANGE TRANSPORTER 7"/>
    <property type="match status" value="1"/>
</dbReference>
<dbReference type="SMART" id="SM00116">
    <property type="entry name" value="CBS"/>
    <property type="match status" value="2"/>
</dbReference>
<keyword evidence="8 11" id="KW-0472">Membrane</keyword>
<dbReference type="Gene3D" id="1.10.3080.10">
    <property type="entry name" value="Clc chloride channel"/>
    <property type="match status" value="1"/>
</dbReference>
<dbReference type="InterPro" id="IPR000644">
    <property type="entry name" value="CBS_dom"/>
</dbReference>
<organism evidence="15 17">
    <name type="scientific">Bursaphelenchus xylophilus</name>
    <name type="common">Pinewood nematode worm</name>
    <name type="synonym">Aphelenchoides xylophilus</name>
    <dbReference type="NCBI Taxonomy" id="6326"/>
    <lineage>
        <taxon>Eukaryota</taxon>
        <taxon>Metazoa</taxon>
        <taxon>Ecdysozoa</taxon>
        <taxon>Nematoda</taxon>
        <taxon>Chromadorea</taxon>
        <taxon>Rhabditida</taxon>
        <taxon>Tylenchina</taxon>
        <taxon>Tylenchomorpha</taxon>
        <taxon>Aphelenchoidea</taxon>
        <taxon>Aphelenchoididae</taxon>
        <taxon>Bursaphelenchus</taxon>
    </lineage>
</organism>
<dbReference type="PANTHER" id="PTHR11689">
    <property type="entry name" value="CHLORIDE CHANNEL PROTEIN CLC FAMILY MEMBER"/>
    <property type="match status" value="1"/>
</dbReference>
<name>A0A1I7SD65_BURXY</name>
<feature type="compositionally biased region" description="Basic residues" evidence="12">
    <location>
        <begin position="59"/>
        <end position="71"/>
    </location>
</feature>
<feature type="transmembrane region" description="Helical" evidence="11">
    <location>
        <begin position="331"/>
        <end position="353"/>
    </location>
</feature>
<evidence type="ECO:0000313" key="14">
    <source>
        <dbReference type="EMBL" id="CAD5234625.1"/>
    </source>
</evidence>
<feature type="transmembrane region" description="Helical" evidence="11">
    <location>
        <begin position="380"/>
        <end position="399"/>
    </location>
</feature>
<protein>
    <recommendedName>
        <fullName evidence="11">Chloride channel protein</fullName>
    </recommendedName>
</protein>
<keyword evidence="5 11" id="KW-1133">Transmembrane helix</keyword>
<evidence type="ECO:0000256" key="1">
    <source>
        <dbReference type="ARBA" id="ARBA00004141"/>
    </source>
</evidence>
<feature type="transmembrane region" description="Helical" evidence="11">
    <location>
        <begin position="419"/>
        <end position="440"/>
    </location>
</feature>
<feature type="transmembrane region" description="Helical" evidence="11">
    <location>
        <begin position="295"/>
        <end position="319"/>
    </location>
</feature>
<evidence type="ECO:0000256" key="11">
    <source>
        <dbReference type="RuleBase" id="RU361221"/>
    </source>
</evidence>
<dbReference type="WBParaSite" id="BXY_1097000.1">
    <property type="protein sequence ID" value="BXY_1097000.1"/>
    <property type="gene ID" value="BXY_1097000"/>
</dbReference>
<dbReference type="SMR" id="A0A1I7SD65"/>
<dbReference type="GO" id="GO:0005254">
    <property type="term" value="F:chloride channel activity"/>
    <property type="evidence" value="ECO:0007669"/>
    <property type="project" value="UniProtKB-UniRule"/>
</dbReference>
<comment type="similarity">
    <text evidence="11">Belongs to the chloride channel (TC 2.A.49) family.</text>
</comment>
<dbReference type="AlphaFoldDB" id="A0A1I7SD65"/>
<keyword evidence="6 11" id="KW-0406">Ion transport</keyword>
<dbReference type="Proteomes" id="UP000095284">
    <property type="component" value="Unplaced"/>
</dbReference>
<dbReference type="OrthoDB" id="428525at2759"/>
<feature type="domain" description="CBS" evidence="13">
    <location>
        <begin position="637"/>
        <end position="708"/>
    </location>
</feature>
<feature type="transmembrane region" description="Helical" evidence="11">
    <location>
        <begin position="128"/>
        <end position="151"/>
    </location>
</feature>
<feature type="domain" description="CBS" evidence="13">
    <location>
        <begin position="756"/>
        <end position="814"/>
    </location>
</feature>
<evidence type="ECO:0000256" key="9">
    <source>
        <dbReference type="ARBA" id="ARBA00023214"/>
    </source>
</evidence>
<dbReference type="EMBL" id="CAJFDI010000006">
    <property type="protein sequence ID" value="CAD5234625.1"/>
    <property type="molecule type" value="Genomic_DNA"/>
</dbReference>
<keyword evidence="9 11" id="KW-0868">Chloride</keyword>
<dbReference type="PRINTS" id="PR00762">
    <property type="entry name" value="CLCHANNEL"/>
</dbReference>
<feature type="transmembrane region" description="Helical" evidence="11">
    <location>
        <begin position="490"/>
        <end position="506"/>
    </location>
</feature>
<evidence type="ECO:0000313" key="16">
    <source>
        <dbReference type="Proteomes" id="UP000659654"/>
    </source>
</evidence>
<evidence type="ECO:0000259" key="13">
    <source>
        <dbReference type="PROSITE" id="PS51371"/>
    </source>
</evidence>
<evidence type="ECO:0000256" key="6">
    <source>
        <dbReference type="ARBA" id="ARBA00023065"/>
    </source>
</evidence>
<evidence type="ECO:0000256" key="5">
    <source>
        <dbReference type="ARBA" id="ARBA00022989"/>
    </source>
</evidence>
<evidence type="ECO:0000256" key="4">
    <source>
        <dbReference type="ARBA" id="ARBA00022737"/>
    </source>
</evidence>
<keyword evidence="3 11" id="KW-0812">Transmembrane</keyword>